<dbReference type="KEGG" id="tmu:101352232"/>
<reference evidence="2" key="1">
    <citation type="submission" date="2025-08" db="UniProtKB">
        <authorList>
            <consortium name="RefSeq"/>
        </authorList>
    </citation>
    <scope>IDENTIFICATION</scope>
</reference>
<dbReference type="InterPro" id="IPR027847">
    <property type="entry name" value="DUF4545"/>
</dbReference>
<keyword evidence="1" id="KW-1185">Reference proteome</keyword>
<dbReference type="Proteomes" id="UP000248480">
    <property type="component" value="Unplaced"/>
</dbReference>
<dbReference type="Pfam" id="PF15078">
    <property type="entry name" value="DUF4545"/>
    <property type="match status" value="1"/>
</dbReference>
<dbReference type="STRING" id="127582.A0A2Y9FW99"/>
<sequence length="434" mass="50521">MAAKILEKLDILNDQEKILLAQREKINRLQTGRRKKSLISPLTFDFQFEFEQPTTKSTLKTVSRITEDKSHDIKKQRRCVSFKSEPDHKRSHFEKSNLRPYFLPTKAKKQDNKSIERLQPVKENLKSRSIRPFLFLKDTSEVENRSHELYSYNGPAYRKPFGSSIFSPVLSIRSNAYKKERDSTLFRESKSTRNDQLTEHCSVRKKALLPLCFEDELKKSNAKIININSPKTAVSQMEKNYTNPIIFHETRYVQMLLLTKNKFPLHPMGSENIYPHKRTNFTLERNCGVLKSLTSGQSITPSNLKRTVPTAWRKNIQTTPFEVKCRVVEDKLKRKNNKPILENRSWSKLHNFSQTFSSLTKKFVGFLDKTVIQERNTKTGKFERMFSTTKPMNSHKFSASTVKSCSKPLKNILKVHKLNNITPLDDLLNFSSKA</sequence>
<dbReference type="OrthoDB" id="9905507at2759"/>
<evidence type="ECO:0000313" key="1">
    <source>
        <dbReference type="Proteomes" id="UP000248480"/>
    </source>
</evidence>
<gene>
    <name evidence="2" type="primary">CUNH1orf141</name>
</gene>
<dbReference type="PANTHER" id="PTHR36873">
    <property type="entry name" value="HYPOTHETICAL GENE SUPPORTED BY BC079057"/>
    <property type="match status" value="1"/>
</dbReference>
<accession>A0A2Y9FW99</accession>
<organism evidence="1 2">
    <name type="scientific">Trichechus manatus latirostris</name>
    <name type="common">Florida manatee</name>
    <dbReference type="NCBI Taxonomy" id="127582"/>
    <lineage>
        <taxon>Eukaryota</taxon>
        <taxon>Metazoa</taxon>
        <taxon>Chordata</taxon>
        <taxon>Craniata</taxon>
        <taxon>Vertebrata</taxon>
        <taxon>Euteleostomi</taxon>
        <taxon>Mammalia</taxon>
        <taxon>Eutheria</taxon>
        <taxon>Afrotheria</taxon>
        <taxon>Sirenia</taxon>
        <taxon>Trichechidae</taxon>
        <taxon>Trichechus</taxon>
    </lineage>
</organism>
<name>A0A2Y9FW99_TRIMA</name>
<dbReference type="GeneID" id="101352232"/>
<evidence type="ECO:0000313" key="2">
    <source>
        <dbReference type="RefSeq" id="XP_012410687.1"/>
    </source>
</evidence>
<dbReference type="PANTHER" id="PTHR36873:SF1">
    <property type="entry name" value="HYPOTHETICAL GENE SUPPORTED BY BC079057"/>
    <property type="match status" value="1"/>
</dbReference>
<dbReference type="RefSeq" id="XP_012410687.1">
    <property type="nucleotide sequence ID" value="XM_012555233.2"/>
</dbReference>
<dbReference type="InParanoid" id="A0A2Y9FW99"/>
<dbReference type="CTD" id="101661057"/>
<proteinExistence type="predicted"/>
<dbReference type="AlphaFoldDB" id="A0A2Y9FW99"/>
<protein>
    <submittedName>
        <fullName evidence="2">Uncharacterized protein C1orf141 homolog</fullName>
    </submittedName>
</protein>